<keyword evidence="2" id="KW-1185">Reference proteome</keyword>
<dbReference type="Proteomes" id="UP000230066">
    <property type="component" value="Unassembled WGS sequence"/>
</dbReference>
<accession>A0A4E0RPW7</accession>
<gene>
    <name evidence="1" type="ORF">D915_001507</name>
</gene>
<evidence type="ECO:0000313" key="2">
    <source>
        <dbReference type="Proteomes" id="UP000230066"/>
    </source>
</evidence>
<dbReference type="AlphaFoldDB" id="A0A4E0RPW7"/>
<name>A0A4E0RPW7_FASHE</name>
<organism evidence="1 2">
    <name type="scientific">Fasciola hepatica</name>
    <name type="common">Liver fluke</name>
    <dbReference type="NCBI Taxonomy" id="6192"/>
    <lineage>
        <taxon>Eukaryota</taxon>
        <taxon>Metazoa</taxon>
        <taxon>Spiralia</taxon>
        <taxon>Lophotrochozoa</taxon>
        <taxon>Platyhelminthes</taxon>
        <taxon>Trematoda</taxon>
        <taxon>Digenea</taxon>
        <taxon>Plagiorchiida</taxon>
        <taxon>Echinostomata</taxon>
        <taxon>Echinostomatoidea</taxon>
        <taxon>Fasciolidae</taxon>
        <taxon>Fasciola</taxon>
    </lineage>
</organism>
<protein>
    <submittedName>
        <fullName evidence="1">Uncharacterized protein</fullName>
    </submittedName>
</protein>
<evidence type="ECO:0000313" key="1">
    <source>
        <dbReference type="EMBL" id="THD27714.1"/>
    </source>
</evidence>
<sequence length="197" mass="22096">MDRNFVANSGNPNPYPNTLARSLAEAQIERVRGSSQPPSAVQIRPRSRLLHSLSTQEQTCLELSEPNVCDYCRRASVPRPPGFAMGSYPLTVNNPAELSITTEDIEGMTPGLIESAQAEQKREPWPLASDCVFYIISNADRLIGPFLFTSVPNETQSCDADTITQTGFLNAFHPEGDHFEECLVFFFVYYGYIYYHF</sequence>
<proteinExistence type="predicted"/>
<comment type="caution">
    <text evidence="1">The sequence shown here is derived from an EMBL/GenBank/DDBJ whole genome shotgun (WGS) entry which is preliminary data.</text>
</comment>
<dbReference type="EMBL" id="JXXN02000344">
    <property type="protein sequence ID" value="THD27714.1"/>
    <property type="molecule type" value="Genomic_DNA"/>
</dbReference>
<reference evidence="1" key="1">
    <citation type="submission" date="2019-03" db="EMBL/GenBank/DDBJ databases">
        <title>Improved annotation for the trematode Fasciola hepatica.</title>
        <authorList>
            <person name="Choi Y.-J."/>
            <person name="Martin J."/>
            <person name="Mitreva M."/>
        </authorList>
    </citation>
    <scope>NUCLEOTIDE SEQUENCE [LARGE SCALE GENOMIC DNA]</scope>
</reference>